<dbReference type="InterPro" id="IPR025326">
    <property type="entry name" value="DUF4232"/>
</dbReference>
<keyword evidence="3" id="KW-1185">Reference proteome</keyword>
<dbReference type="KEGG" id="nah:F5544_35885"/>
<dbReference type="EMBL" id="CP046172">
    <property type="protein sequence ID" value="QIS15007.1"/>
    <property type="molecule type" value="Genomic_DNA"/>
</dbReference>
<dbReference type="Pfam" id="PF14016">
    <property type="entry name" value="DUF4232"/>
    <property type="match status" value="1"/>
</dbReference>
<reference evidence="2 3" key="1">
    <citation type="journal article" date="2019" name="ACS Chem. Biol.">
        <title>Identification and Mobilization of a Cryptic Antibiotic Biosynthesis Gene Locus from a Human-Pathogenic Nocardia Isolate.</title>
        <authorList>
            <person name="Herisse M."/>
            <person name="Ishida K."/>
            <person name="Porter J.L."/>
            <person name="Howden B."/>
            <person name="Hertweck C."/>
            <person name="Stinear T.P."/>
            <person name="Pidot S.J."/>
        </authorList>
    </citation>
    <scope>NUCLEOTIDE SEQUENCE [LARGE SCALE GENOMIC DNA]</scope>
    <source>
        <strain evidence="2 3">AUSMDU00012717</strain>
    </source>
</reference>
<protein>
    <submittedName>
        <fullName evidence="2">DUF4232 domain-containing protein</fullName>
    </submittedName>
</protein>
<organism evidence="2 3">
    <name type="scientific">Nocardia arthritidis</name>
    <dbReference type="NCBI Taxonomy" id="228602"/>
    <lineage>
        <taxon>Bacteria</taxon>
        <taxon>Bacillati</taxon>
        <taxon>Actinomycetota</taxon>
        <taxon>Actinomycetes</taxon>
        <taxon>Mycobacteriales</taxon>
        <taxon>Nocardiaceae</taxon>
        <taxon>Nocardia</taxon>
    </lineage>
</organism>
<name>A0A6G9YPJ8_9NOCA</name>
<sequence>MARACGSYPLVGCSKRPGGSLGAKYLLPLALCAVAWGAGCAPDSENSPVTVVSSVPGSTAGVTPTPVPGGDAAVRPCVSGQVAVTASEISPGSTHRGVRLGFSVVRPGERCTLRGYPGVDSGAGGPLLHATWTERGYLGGLAQGAQIATVTLDATHGAHAVVEGRATDDVGNQCPFYTELLVTPPNTTDGVRVPARIDTCELTAHPVVGDDGP</sequence>
<dbReference type="Proteomes" id="UP000503540">
    <property type="component" value="Chromosome"/>
</dbReference>
<evidence type="ECO:0000313" key="3">
    <source>
        <dbReference type="Proteomes" id="UP000503540"/>
    </source>
</evidence>
<evidence type="ECO:0000259" key="1">
    <source>
        <dbReference type="Pfam" id="PF14016"/>
    </source>
</evidence>
<accession>A0A6G9YPJ8</accession>
<gene>
    <name evidence="2" type="ORF">F5544_35885</name>
</gene>
<feature type="domain" description="DUF4232" evidence="1">
    <location>
        <begin position="77"/>
        <end position="203"/>
    </location>
</feature>
<evidence type="ECO:0000313" key="2">
    <source>
        <dbReference type="EMBL" id="QIS15007.1"/>
    </source>
</evidence>
<dbReference type="AlphaFoldDB" id="A0A6G9YPJ8"/>
<proteinExistence type="predicted"/>